<name>A0ABQ6ME74_9STRA</name>
<dbReference type="Pfam" id="PF02696">
    <property type="entry name" value="SelO"/>
    <property type="match status" value="2"/>
</dbReference>
<evidence type="ECO:0000313" key="11">
    <source>
        <dbReference type="Proteomes" id="UP001165060"/>
    </source>
</evidence>
<evidence type="ECO:0000313" key="10">
    <source>
        <dbReference type="EMBL" id="GMI24740.1"/>
    </source>
</evidence>
<dbReference type="EMBL" id="BRYB01001395">
    <property type="protein sequence ID" value="GMI24740.1"/>
    <property type="molecule type" value="Genomic_DNA"/>
</dbReference>
<evidence type="ECO:0000256" key="7">
    <source>
        <dbReference type="ARBA" id="ARBA00022840"/>
    </source>
</evidence>
<comment type="similarity">
    <text evidence="2">Belongs to the SELO family.</text>
</comment>
<dbReference type="Proteomes" id="UP001165060">
    <property type="component" value="Unassembled WGS sequence"/>
</dbReference>
<dbReference type="PANTHER" id="PTHR32057">
    <property type="entry name" value="PROTEIN ADENYLYLTRANSFERASE SELO, MITOCHONDRIAL"/>
    <property type="match status" value="1"/>
</dbReference>
<protein>
    <recommendedName>
        <fullName evidence="9">Selenoprotein O</fullName>
    </recommendedName>
</protein>
<keyword evidence="8" id="KW-0460">Magnesium</keyword>
<keyword evidence="3" id="KW-0808">Transferase</keyword>
<keyword evidence="4" id="KW-0548">Nucleotidyltransferase</keyword>
<evidence type="ECO:0000256" key="4">
    <source>
        <dbReference type="ARBA" id="ARBA00022695"/>
    </source>
</evidence>
<comment type="caution">
    <text evidence="10">The sequence shown here is derived from an EMBL/GenBank/DDBJ whole genome shotgun (WGS) entry which is preliminary data.</text>
</comment>
<sequence length="372" mass="38775">MMINYEPSPVRRMAVSCPASSLTLFSLPPPLLPYLSGAVPCASSSANYTGRQFSSPPAALGDGRAHLLPSPPAPLPLSLKGSGPTPFTRPGADGRGAWSSLCREHFLSLHLAESQVPAVAPAGLLHSSCPSDRVARDERHKDEYRLYAGGVLARKPPAGNPGLYRFGSPALEAVLPPLFPGCAADPACLLSAVAEASARSFARLQAAGLVHGALNSDNLLLTGEVLDLNVMAPLGRLELGYTPNRIDEEGQYASGALYQVAWADLQRRCLRAPGEAGEGCLREVARQAGGRREQDHLLAGFARMLEREARLPAGPPVPALVWPGAAVEEFCGAPTPGAEEFQRLAELVEGGGALPGGGYAARGGGVQSCGLQ</sequence>
<evidence type="ECO:0000256" key="5">
    <source>
        <dbReference type="ARBA" id="ARBA00022723"/>
    </source>
</evidence>
<evidence type="ECO:0000256" key="9">
    <source>
        <dbReference type="ARBA" id="ARBA00031547"/>
    </source>
</evidence>
<evidence type="ECO:0000256" key="8">
    <source>
        <dbReference type="ARBA" id="ARBA00022842"/>
    </source>
</evidence>
<evidence type="ECO:0000256" key="6">
    <source>
        <dbReference type="ARBA" id="ARBA00022741"/>
    </source>
</evidence>
<keyword evidence="6" id="KW-0547">Nucleotide-binding</keyword>
<keyword evidence="7" id="KW-0067">ATP-binding</keyword>
<reference evidence="10 11" key="1">
    <citation type="journal article" date="2023" name="Commun. Biol.">
        <title>Genome analysis of Parmales, the sister group of diatoms, reveals the evolutionary specialization of diatoms from phago-mixotrophs to photoautotrophs.</title>
        <authorList>
            <person name="Ban H."/>
            <person name="Sato S."/>
            <person name="Yoshikawa S."/>
            <person name="Yamada K."/>
            <person name="Nakamura Y."/>
            <person name="Ichinomiya M."/>
            <person name="Sato N."/>
            <person name="Blanc-Mathieu R."/>
            <person name="Endo H."/>
            <person name="Kuwata A."/>
            <person name="Ogata H."/>
        </authorList>
    </citation>
    <scope>NUCLEOTIDE SEQUENCE [LARGE SCALE GENOMIC DNA]</scope>
</reference>
<proteinExistence type="inferred from homology"/>
<accession>A0ABQ6ME74</accession>
<evidence type="ECO:0000256" key="2">
    <source>
        <dbReference type="ARBA" id="ARBA00009747"/>
    </source>
</evidence>
<dbReference type="PANTHER" id="PTHR32057:SF14">
    <property type="entry name" value="PROTEIN ADENYLYLTRANSFERASE SELO, MITOCHONDRIAL"/>
    <property type="match status" value="1"/>
</dbReference>
<evidence type="ECO:0000256" key="1">
    <source>
        <dbReference type="ARBA" id="ARBA00001946"/>
    </source>
</evidence>
<keyword evidence="11" id="KW-1185">Reference proteome</keyword>
<evidence type="ECO:0000256" key="3">
    <source>
        <dbReference type="ARBA" id="ARBA00022679"/>
    </source>
</evidence>
<organism evidence="10 11">
    <name type="scientific">Tetraparma gracilis</name>
    <dbReference type="NCBI Taxonomy" id="2962635"/>
    <lineage>
        <taxon>Eukaryota</taxon>
        <taxon>Sar</taxon>
        <taxon>Stramenopiles</taxon>
        <taxon>Ochrophyta</taxon>
        <taxon>Bolidophyceae</taxon>
        <taxon>Parmales</taxon>
        <taxon>Triparmaceae</taxon>
        <taxon>Tetraparma</taxon>
    </lineage>
</organism>
<dbReference type="InterPro" id="IPR003846">
    <property type="entry name" value="SelO"/>
</dbReference>
<gene>
    <name evidence="10" type="ORF">TeGR_g11159</name>
</gene>
<keyword evidence="5" id="KW-0479">Metal-binding</keyword>
<comment type="cofactor">
    <cofactor evidence="1">
        <name>Mg(2+)</name>
        <dbReference type="ChEBI" id="CHEBI:18420"/>
    </cofactor>
</comment>